<dbReference type="InterPro" id="IPR054437">
    <property type="entry name" value="PspA-assoc_dom"/>
</dbReference>
<comment type="caution">
    <text evidence="2">The sequence shown here is derived from an EMBL/GenBank/DDBJ whole genome shotgun (WGS) entry which is preliminary data.</text>
</comment>
<reference evidence="2 3" key="1">
    <citation type="journal article" date="2014" name="Genome Announc.">
        <title>Draft Genome Sequence of Streptomyces fradiae ATCC 19609, a Strain Highly Sensitive to Antibiotics.</title>
        <authorList>
            <person name="Bekker O.B."/>
            <person name="Klimina K.M."/>
            <person name="Vatlin A.A."/>
            <person name="Zakharevich N.V."/>
            <person name="Kasianov A.S."/>
            <person name="Danilenko V.N."/>
        </authorList>
    </citation>
    <scope>NUCLEOTIDE SEQUENCE [LARGE SCALE GENOMIC DNA]</scope>
    <source>
        <strain evidence="2 3">ATCC 19609</strain>
    </source>
</reference>
<keyword evidence="3" id="KW-1185">Reference proteome</keyword>
<dbReference type="EMBL" id="JNAD02000005">
    <property type="protein sequence ID" value="RKM96137.1"/>
    <property type="molecule type" value="Genomic_DNA"/>
</dbReference>
<proteinExistence type="predicted"/>
<sequence length="92" mass="9893">MITRILGEGQYEIDEKHLDRLNRLDSALQSAARADDAAAFTAALSALVGAVRTLGTRLPDEMITVSDLVLPDEDTSLSQVRDLLTDEGLIPG</sequence>
<dbReference type="AlphaFoldDB" id="A0A420V4K9"/>
<accession>A0A420V4K9</accession>
<protein>
    <recommendedName>
        <fullName evidence="1">PspA-associated domain-containing protein</fullName>
    </recommendedName>
</protein>
<evidence type="ECO:0000313" key="2">
    <source>
        <dbReference type="EMBL" id="RKM96137.1"/>
    </source>
</evidence>
<dbReference type="Pfam" id="PF22743">
    <property type="entry name" value="PspAA"/>
    <property type="match status" value="1"/>
</dbReference>
<evidence type="ECO:0000313" key="3">
    <source>
        <dbReference type="Proteomes" id="UP000028058"/>
    </source>
</evidence>
<evidence type="ECO:0000259" key="1">
    <source>
        <dbReference type="Pfam" id="PF22743"/>
    </source>
</evidence>
<name>A0A420V4K9_9ACTN</name>
<dbReference type="Proteomes" id="UP000028058">
    <property type="component" value="Unassembled WGS sequence"/>
</dbReference>
<gene>
    <name evidence="2" type="ORF">SFRA_013410</name>
</gene>
<organism evidence="2 3">
    <name type="scientific">Streptomyces xinghaiensis</name>
    <dbReference type="NCBI Taxonomy" id="1038928"/>
    <lineage>
        <taxon>Bacteria</taxon>
        <taxon>Bacillati</taxon>
        <taxon>Actinomycetota</taxon>
        <taxon>Actinomycetes</taxon>
        <taxon>Kitasatosporales</taxon>
        <taxon>Streptomycetaceae</taxon>
        <taxon>Streptomyces</taxon>
    </lineage>
</organism>
<dbReference type="OrthoDB" id="5244559at2"/>
<feature type="domain" description="PspA-associated" evidence="1">
    <location>
        <begin position="1"/>
        <end position="92"/>
    </location>
</feature>